<protein>
    <recommendedName>
        <fullName evidence="3">CsoR family transcriptional regulator</fullName>
    </recommendedName>
</protein>
<dbReference type="Gene3D" id="1.20.58.1000">
    <property type="entry name" value="Metal-sensitive repressor, helix protomer"/>
    <property type="match status" value="1"/>
</dbReference>
<dbReference type="InterPro" id="IPR038390">
    <property type="entry name" value="Metal_Tscrpt_repr_sf"/>
</dbReference>
<dbReference type="GO" id="GO:0003677">
    <property type="term" value="F:DNA binding"/>
    <property type="evidence" value="ECO:0007669"/>
    <property type="project" value="InterPro"/>
</dbReference>
<gene>
    <name evidence="1" type="ORF">DXB31_01055</name>
</gene>
<dbReference type="EMBL" id="QSVF01000002">
    <property type="protein sequence ID" value="RGO13050.1"/>
    <property type="molecule type" value="Genomic_DNA"/>
</dbReference>
<dbReference type="CDD" id="cd10158">
    <property type="entry name" value="CsoR-like_DUF156_1"/>
    <property type="match status" value="1"/>
</dbReference>
<accession>A0A3E5FSQ0</accession>
<dbReference type="InterPro" id="IPR003735">
    <property type="entry name" value="Metal_Tscrpt_repr"/>
</dbReference>
<evidence type="ECO:0008006" key="3">
    <source>
        <dbReference type="Google" id="ProtNLM"/>
    </source>
</evidence>
<dbReference type="GO" id="GO:0045892">
    <property type="term" value="P:negative regulation of DNA-templated transcription"/>
    <property type="evidence" value="ECO:0007669"/>
    <property type="project" value="UniProtKB-ARBA"/>
</dbReference>
<dbReference type="Proteomes" id="UP000261087">
    <property type="component" value="Unassembled WGS sequence"/>
</dbReference>
<proteinExistence type="predicted"/>
<dbReference type="Pfam" id="PF02583">
    <property type="entry name" value="Trns_repr_metal"/>
    <property type="match status" value="1"/>
</dbReference>
<dbReference type="AlphaFoldDB" id="A0A3E5FSQ0"/>
<name>A0A3E5FSQ0_9FIRM</name>
<reference evidence="1 2" key="1">
    <citation type="submission" date="2018-08" db="EMBL/GenBank/DDBJ databases">
        <title>A genome reference for cultivated species of the human gut microbiota.</title>
        <authorList>
            <person name="Zou Y."/>
            <person name="Xue W."/>
            <person name="Luo G."/>
        </authorList>
    </citation>
    <scope>NUCLEOTIDE SEQUENCE [LARGE SCALE GENOMIC DNA]</scope>
    <source>
        <strain evidence="1 2">OM02-6</strain>
    </source>
</reference>
<organism evidence="1 2">
    <name type="scientific">Thomasclavelia spiroformis</name>
    <dbReference type="NCBI Taxonomy" id="29348"/>
    <lineage>
        <taxon>Bacteria</taxon>
        <taxon>Bacillati</taxon>
        <taxon>Bacillota</taxon>
        <taxon>Erysipelotrichia</taxon>
        <taxon>Erysipelotrichales</taxon>
        <taxon>Coprobacillaceae</taxon>
        <taxon>Thomasclavelia</taxon>
    </lineage>
</organism>
<dbReference type="PANTHER" id="PTHR33677">
    <property type="entry name" value="TRANSCRIPTIONAL REPRESSOR FRMR-RELATED"/>
    <property type="match status" value="1"/>
</dbReference>
<evidence type="ECO:0000313" key="2">
    <source>
        <dbReference type="Proteomes" id="UP000261087"/>
    </source>
</evidence>
<dbReference type="PANTHER" id="PTHR33677:SF3">
    <property type="entry name" value="COPPER-SENSING TRANSCRIPTIONAL REPRESSOR RICR"/>
    <property type="match status" value="1"/>
</dbReference>
<evidence type="ECO:0000313" key="1">
    <source>
        <dbReference type="EMBL" id="RGO13050.1"/>
    </source>
</evidence>
<comment type="caution">
    <text evidence="1">The sequence shown here is derived from an EMBL/GenBank/DDBJ whole genome shotgun (WGS) entry which is preliminary data.</text>
</comment>
<dbReference type="GO" id="GO:0046872">
    <property type="term" value="F:metal ion binding"/>
    <property type="evidence" value="ECO:0007669"/>
    <property type="project" value="InterPro"/>
</dbReference>
<dbReference type="RefSeq" id="WP_117604467.1">
    <property type="nucleotide sequence ID" value="NZ_CATZTT010000123.1"/>
</dbReference>
<sequence>MQHKHDEQSKKAVVNRLSRAIGHLESVKQMVIDDEDCSKVLVQLSAVQSALKNTSKVILKDHIDHCIIEAVKKNDDETIEELKKAIDKMI</sequence>